<dbReference type="AlphaFoldDB" id="A0A7Y9WSF4"/>
<comment type="cofactor">
    <cofactor evidence="11">
        <name>heme c</name>
        <dbReference type="ChEBI" id="CHEBI:61717"/>
    </cofactor>
    <text evidence="11">Binds 3 heme c groups covalently per subunit.</text>
</comment>
<gene>
    <name evidence="15" type="ORF">GGD40_004862</name>
</gene>
<feature type="binding site" description="covalent" evidence="11">
    <location>
        <position position="225"/>
    </location>
    <ligand>
        <name>heme c</name>
        <dbReference type="ChEBI" id="CHEBI:61717"/>
        <label>2</label>
    </ligand>
</feature>
<evidence type="ECO:0000256" key="9">
    <source>
        <dbReference type="ARBA" id="ARBA00023004"/>
    </source>
</evidence>
<dbReference type="GO" id="GO:0005506">
    <property type="term" value="F:iron ion binding"/>
    <property type="evidence" value="ECO:0007669"/>
    <property type="project" value="InterPro"/>
</dbReference>
<comment type="subcellular location">
    <subcellularLocation>
        <location evidence="1">Cell membrane</location>
    </subcellularLocation>
</comment>
<dbReference type="RefSeq" id="WP_179745306.1">
    <property type="nucleotide sequence ID" value="NZ_JACCAS010000002.1"/>
</dbReference>
<feature type="binding site" description="axial binding residue" evidence="12">
    <location>
        <position position="229"/>
    </location>
    <ligand>
        <name>heme c</name>
        <dbReference type="ChEBI" id="CHEBI:61717"/>
        <label>2</label>
    </ligand>
    <ligandPart>
        <name>Fe</name>
        <dbReference type="ChEBI" id="CHEBI:18248"/>
    </ligandPart>
</feature>
<accession>A0A7Y9WSF4</accession>
<keyword evidence="6 13" id="KW-0732">Signal</keyword>
<evidence type="ECO:0000256" key="10">
    <source>
        <dbReference type="ARBA" id="ARBA00023136"/>
    </source>
</evidence>
<evidence type="ECO:0000259" key="14">
    <source>
        <dbReference type="PROSITE" id="PS51007"/>
    </source>
</evidence>
<evidence type="ECO:0000256" key="3">
    <source>
        <dbReference type="ARBA" id="ARBA00022475"/>
    </source>
</evidence>
<dbReference type="Pfam" id="PF00034">
    <property type="entry name" value="Cytochrom_C"/>
    <property type="match status" value="1"/>
</dbReference>
<feature type="binding site" description="covalent" evidence="11">
    <location>
        <position position="361"/>
    </location>
    <ligand>
        <name>heme c</name>
        <dbReference type="ChEBI" id="CHEBI:61717"/>
        <label>3</label>
    </ligand>
</feature>
<dbReference type="PROSITE" id="PS51007">
    <property type="entry name" value="CYTC"/>
    <property type="match status" value="3"/>
</dbReference>
<evidence type="ECO:0000256" key="11">
    <source>
        <dbReference type="PIRSR" id="PIRSR000018-50"/>
    </source>
</evidence>
<evidence type="ECO:0000256" key="5">
    <source>
        <dbReference type="ARBA" id="ARBA00022723"/>
    </source>
</evidence>
<keyword evidence="7" id="KW-0677">Repeat</keyword>
<feature type="binding site" description="covalent" evidence="11">
    <location>
        <position position="77"/>
    </location>
    <ligand>
        <name>heme c</name>
        <dbReference type="ChEBI" id="CHEBI:61717"/>
        <label>1</label>
    </ligand>
</feature>
<feature type="domain" description="Cytochrome c" evidence="14">
    <location>
        <begin position="210"/>
        <end position="325"/>
    </location>
</feature>
<dbReference type="InterPro" id="IPR008168">
    <property type="entry name" value="Cyt_C_IC"/>
</dbReference>
<evidence type="ECO:0000256" key="7">
    <source>
        <dbReference type="ARBA" id="ARBA00022737"/>
    </source>
</evidence>
<evidence type="ECO:0000313" key="15">
    <source>
        <dbReference type="EMBL" id="NYH25291.1"/>
    </source>
</evidence>
<dbReference type="PANTHER" id="PTHR35008">
    <property type="entry name" value="BLL4482 PROTEIN-RELATED"/>
    <property type="match status" value="1"/>
</dbReference>
<dbReference type="SUPFAM" id="SSF46626">
    <property type="entry name" value="Cytochrome c"/>
    <property type="match status" value="3"/>
</dbReference>
<feature type="signal peptide" evidence="13">
    <location>
        <begin position="1"/>
        <end position="36"/>
    </location>
</feature>
<evidence type="ECO:0000256" key="2">
    <source>
        <dbReference type="ARBA" id="ARBA00022448"/>
    </source>
</evidence>
<dbReference type="InterPro" id="IPR036909">
    <property type="entry name" value="Cyt_c-like_dom_sf"/>
</dbReference>
<dbReference type="Gene3D" id="1.10.760.10">
    <property type="entry name" value="Cytochrome c-like domain"/>
    <property type="match status" value="3"/>
</dbReference>
<evidence type="ECO:0000313" key="16">
    <source>
        <dbReference type="Proteomes" id="UP000540929"/>
    </source>
</evidence>
<keyword evidence="10" id="KW-0472">Membrane</keyword>
<feature type="binding site" description="covalent" evidence="11">
    <location>
        <position position="228"/>
    </location>
    <ligand>
        <name>heme c</name>
        <dbReference type="ChEBI" id="CHEBI:61717"/>
        <label>2</label>
    </ligand>
</feature>
<dbReference type="PANTHER" id="PTHR35008:SF8">
    <property type="entry name" value="ALCOHOL DEHYDROGENASE CYTOCHROME C SUBUNIT"/>
    <property type="match status" value="1"/>
</dbReference>
<dbReference type="InterPro" id="IPR014353">
    <property type="entry name" value="Membr-bd_ADH_cyt_c"/>
</dbReference>
<dbReference type="PRINTS" id="PR00605">
    <property type="entry name" value="CYTCHROMECIC"/>
</dbReference>
<feature type="domain" description="Cytochrome c" evidence="14">
    <location>
        <begin position="348"/>
        <end position="438"/>
    </location>
</feature>
<keyword evidence="2" id="KW-0813">Transport</keyword>
<evidence type="ECO:0000256" key="13">
    <source>
        <dbReference type="SAM" id="SignalP"/>
    </source>
</evidence>
<evidence type="ECO:0000256" key="6">
    <source>
        <dbReference type="ARBA" id="ARBA00022729"/>
    </source>
</evidence>
<dbReference type="GO" id="GO:0009055">
    <property type="term" value="F:electron transfer activity"/>
    <property type="evidence" value="ECO:0007669"/>
    <property type="project" value="InterPro"/>
</dbReference>
<keyword evidence="9 12" id="KW-0408">Iron</keyword>
<evidence type="ECO:0000256" key="12">
    <source>
        <dbReference type="PIRSR" id="PIRSR000018-51"/>
    </source>
</evidence>
<keyword evidence="3" id="KW-1003">Cell membrane</keyword>
<evidence type="ECO:0000256" key="8">
    <source>
        <dbReference type="ARBA" id="ARBA00022982"/>
    </source>
</evidence>
<evidence type="ECO:0000256" key="1">
    <source>
        <dbReference type="ARBA" id="ARBA00004236"/>
    </source>
</evidence>
<organism evidence="15 16">
    <name type="scientific">Paraburkholderia bryophila</name>
    <dbReference type="NCBI Taxonomy" id="420952"/>
    <lineage>
        <taxon>Bacteria</taxon>
        <taxon>Pseudomonadati</taxon>
        <taxon>Pseudomonadota</taxon>
        <taxon>Betaproteobacteria</taxon>
        <taxon>Burkholderiales</taxon>
        <taxon>Burkholderiaceae</taxon>
        <taxon>Paraburkholderia</taxon>
    </lineage>
</organism>
<keyword evidence="5 12" id="KW-0479">Metal-binding</keyword>
<feature type="binding site" description="covalent" evidence="11">
    <location>
        <position position="364"/>
    </location>
    <ligand>
        <name>heme c</name>
        <dbReference type="ChEBI" id="CHEBI:61717"/>
        <label>3</label>
    </ligand>
</feature>
<feature type="binding site" description="covalent" evidence="11">
    <location>
        <position position="80"/>
    </location>
    <ligand>
        <name>heme c</name>
        <dbReference type="ChEBI" id="CHEBI:61717"/>
        <label>1</label>
    </ligand>
</feature>
<proteinExistence type="predicted"/>
<feature type="binding site" description="axial binding residue" evidence="12">
    <location>
        <position position="81"/>
    </location>
    <ligand>
        <name>heme c</name>
        <dbReference type="ChEBI" id="CHEBI:61717"/>
        <label>1</label>
    </ligand>
    <ligandPart>
        <name>Fe</name>
        <dbReference type="ChEBI" id="CHEBI:18248"/>
    </ligandPart>
</feature>
<keyword evidence="4 11" id="KW-0349">Heme</keyword>
<dbReference type="PIRSF" id="PIRSF000018">
    <property type="entry name" value="Mb_ADH_cyt_c"/>
    <property type="match status" value="1"/>
</dbReference>
<dbReference type="InterPro" id="IPR051459">
    <property type="entry name" value="Cytochrome_c-type_DH"/>
</dbReference>
<feature type="domain" description="Cytochrome c" evidence="14">
    <location>
        <begin position="63"/>
        <end position="166"/>
    </location>
</feature>
<dbReference type="InterPro" id="IPR009056">
    <property type="entry name" value="Cyt_c-like_dom"/>
</dbReference>
<dbReference type="Proteomes" id="UP000540929">
    <property type="component" value="Unassembled WGS sequence"/>
</dbReference>
<name>A0A7Y9WSF4_9BURK</name>
<feature type="binding site" description="axial binding residue" evidence="12">
    <location>
        <position position="365"/>
    </location>
    <ligand>
        <name>heme c</name>
        <dbReference type="ChEBI" id="CHEBI:61717"/>
        <label>3</label>
    </ligand>
    <ligandPart>
        <name>Fe</name>
        <dbReference type="ChEBI" id="CHEBI:18248"/>
    </ligandPart>
</feature>
<dbReference type="EMBL" id="JACCAS010000002">
    <property type="protein sequence ID" value="NYH25291.1"/>
    <property type="molecule type" value="Genomic_DNA"/>
</dbReference>
<dbReference type="GO" id="GO:0020037">
    <property type="term" value="F:heme binding"/>
    <property type="evidence" value="ECO:0007669"/>
    <property type="project" value="InterPro"/>
</dbReference>
<evidence type="ECO:0000256" key="4">
    <source>
        <dbReference type="ARBA" id="ARBA00022617"/>
    </source>
</evidence>
<dbReference type="GO" id="GO:0016614">
    <property type="term" value="F:oxidoreductase activity, acting on CH-OH group of donors"/>
    <property type="evidence" value="ECO:0007669"/>
    <property type="project" value="InterPro"/>
</dbReference>
<keyword evidence="8" id="KW-0249">Electron transport</keyword>
<sequence>MKKINEIQRIARAIKRAGAASLLVAAAISAPFAAQATTVATASATTAAPTQPQPQSQSQSDAALIAHGEYLARAGDCIACHSTPAGKPFAGGLKFDTPIGAIYSTNITPDRNTGIGSWTFAQFDRAVRAGVKPNGDTLYPAMPFPSYARLNENDMHALYAYFTHGVAPVNQANRAVDIVWPLSMRWPLGIWRHLFAPEPATFNATHYTDPVIARGAYLVQGLGHCGACHTPRAVTMQERSLTDLDGSEFLAGGTAIDGWVPSSLRANPRTGIGAWSEADLVQFLKTGRTQHSAAFGGMTDVVQHSMQHMSDADLTAIARYLKTLPSTDPKETPYAYNDTAAHALRTGDATAPGAAVYRDNCTACHRSDGRGYNRVFPALGGNPVVQGKDATSLIHVLLTGSTLEGTKTAPSSFTMPPFGWRLNDQEVADVTNFVRTSWGNAGSMVSASDVAKVRKTVTVHAPDMPPGASLSH</sequence>
<reference evidence="15 16" key="1">
    <citation type="submission" date="2020-07" db="EMBL/GenBank/DDBJ databases">
        <title>Exploring microbial biodiversity for novel pathways involved in the catabolism of aromatic compounds derived from lignin.</title>
        <authorList>
            <person name="Elkins J."/>
        </authorList>
    </citation>
    <scope>NUCLEOTIDE SEQUENCE [LARGE SCALE GENOMIC DNA]</scope>
    <source>
        <strain evidence="15 16">H2C3C</strain>
    </source>
</reference>
<keyword evidence="16" id="KW-1185">Reference proteome</keyword>
<feature type="chain" id="PRO_5030737771" evidence="13">
    <location>
        <begin position="37"/>
        <end position="472"/>
    </location>
</feature>
<comment type="caution">
    <text evidence="15">The sequence shown here is derived from an EMBL/GenBank/DDBJ whole genome shotgun (WGS) entry which is preliminary data.</text>
</comment>
<protein>
    <submittedName>
        <fullName evidence="15">Mono/diheme cytochrome c family protein</fullName>
    </submittedName>
</protein>
<dbReference type="GO" id="GO:0005886">
    <property type="term" value="C:plasma membrane"/>
    <property type="evidence" value="ECO:0007669"/>
    <property type="project" value="UniProtKB-SubCell"/>
</dbReference>